<dbReference type="AlphaFoldDB" id="A0A1Y1SDF1"/>
<proteinExistence type="inferred from homology"/>
<evidence type="ECO:0000256" key="2">
    <source>
        <dbReference type="ARBA" id="ARBA00007868"/>
    </source>
</evidence>
<dbReference type="GO" id="GO:0009245">
    <property type="term" value="P:lipid A biosynthetic process"/>
    <property type="evidence" value="ECO:0007669"/>
    <property type="project" value="UniProtKB-UniRule"/>
</dbReference>
<dbReference type="UniPathway" id="UPA00973"/>
<name>A0A1Y1SDF1_9GAMM</name>
<evidence type="ECO:0000256" key="11">
    <source>
        <dbReference type="HAMAP-Rule" id="MF_00392"/>
    </source>
</evidence>
<evidence type="ECO:0000256" key="6">
    <source>
        <dbReference type="ARBA" id="ARBA00022556"/>
    </source>
</evidence>
<evidence type="ECO:0000256" key="5">
    <source>
        <dbReference type="ARBA" id="ARBA00022516"/>
    </source>
</evidence>
<dbReference type="GO" id="GO:0005543">
    <property type="term" value="F:phospholipid binding"/>
    <property type="evidence" value="ECO:0007669"/>
    <property type="project" value="TreeGrafter"/>
</dbReference>
<accession>A0A1Y1SDF1</accession>
<comment type="caution">
    <text evidence="12">The sequence shown here is derived from an EMBL/GenBank/DDBJ whole genome shotgun (WGS) entry which is preliminary data.</text>
</comment>
<dbReference type="Gene3D" id="3.40.50.2000">
    <property type="entry name" value="Glycogen Phosphorylase B"/>
    <property type="match status" value="1"/>
</dbReference>
<dbReference type="OrthoDB" id="9801642at2"/>
<keyword evidence="7 11" id="KW-0328">Glycosyltransferase</keyword>
<evidence type="ECO:0000256" key="8">
    <source>
        <dbReference type="ARBA" id="ARBA00022679"/>
    </source>
</evidence>
<dbReference type="EMBL" id="AQQV01000002">
    <property type="protein sequence ID" value="ORE87026.1"/>
    <property type="molecule type" value="Genomic_DNA"/>
</dbReference>
<dbReference type="InterPro" id="IPR003835">
    <property type="entry name" value="Glyco_trans_19"/>
</dbReference>
<comment type="function">
    <text evidence="1 11">Condensation of UDP-2,3-diacylglucosamine and 2,3-diacylglucosamine-1-phosphate to form lipid A disaccharide, a precursor of lipid A, a phosphorylated glycolipid that anchors the lipopolysaccharide to the outer membrane of the cell.</text>
</comment>
<evidence type="ECO:0000256" key="1">
    <source>
        <dbReference type="ARBA" id="ARBA00002056"/>
    </source>
</evidence>
<organism evidence="12 13">
    <name type="scientific">Oceanococcus atlanticus</name>
    <dbReference type="NCBI Taxonomy" id="1317117"/>
    <lineage>
        <taxon>Bacteria</taxon>
        <taxon>Pseudomonadati</taxon>
        <taxon>Pseudomonadota</taxon>
        <taxon>Gammaproteobacteria</taxon>
        <taxon>Chromatiales</taxon>
        <taxon>Oceanococcaceae</taxon>
        <taxon>Oceanococcus</taxon>
    </lineage>
</organism>
<evidence type="ECO:0000256" key="9">
    <source>
        <dbReference type="ARBA" id="ARBA00023098"/>
    </source>
</evidence>
<gene>
    <name evidence="11" type="primary">lpxB</name>
    <name evidence="12" type="ORF">ATO7_08302</name>
</gene>
<dbReference type="PANTHER" id="PTHR30372:SF4">
    <property type="entry name" value="LIPID-A-DISACCHARIDE SYNTHASE, MITOCHONDRIAL-RELATED"/>
    <property type="match status" value="1"/>
</dbReference>
<protein>
    <recommendedName>
        <fullName evidence="4 11">Lipid-A-disaccharide synthase</fullName>
        <ecNumber evidence="3 11">2.4.1.182</ecNumber>
    </recommendedName>
</protein>
<keyword evidence="13" id="KW-1185">Reference proteome</keyword>
<dbReference type="PANTHER" id="PTHR30372">
    <property type="entry name" value="LIPID-A-DISACCHARIDE SYNTHASE"/>
    <property type="match status" value="1"/>
</dbReference>
<comment type="catalytic activity">
    <reaction evidence="10 11">
        <text>a lipid X + a UDP-2-N,3-O-bis[(3R)-3-hydroxyacyl]-alpha-D-glucosamine = a lipid A disaccharide + UDP + H(+)</text>
        <dbReference type="Rhea" id="RHEA:67828"/>
        <dbReference type="ChEBI" id="CHEBI:15378"/>
        <dbReference type="ChEBI" id="CHEBI:58223"/>
        <dbReference type="ChEBI" id="CHEBI:137748"/>
        <dbReference type="ChEBI" id="CHEBI:176338"/>
        <dbReference type="ChEBI" id="CHEBI:176343"/>
        <dbReference type="EC" id="2.4.1.182"/>
    </reaction>
</comment>
<sequence length="380" mass="40702">MRVAIVAGETSGDLLAADLLRALKARVPDLKAEGVTGPALRALGCDSLEDMQALSVMGIAEVAGELPRLLALRKRLLQHWRTNPPDVFIGVDAPDFNLGLETRLRAHGVRTVHYVSPTVWAWRPGRVHKIARAADLLLCLFPFEPACYDGLPIKAVFVGHPFADQIKAVPDKATCRAALGLDADDKVLALLPGSRGGEVGLLAPQLARSVARLRRRLPGIRFITPAANAKVRGLFESQLAAHGQQDAVRIFDGRMREVVRAADAAIVTSGTATLETMLLGTPFVVAYKASPITEWLLRGLGMLKIQHVALPNILAGDEVARELLQDDASAENLSAAATQLLTRPRWAQLQRAQFAPLAQQLDQPSGDIAADAVLALCAAA</sequence>
<dbReference type="SUPFAM" id="SSF53756">
    <property type="entry name" value="UDP-Glycosyltransferase/glycogen phosphorylase"/>
    <property type="match status" value="1"/>
</dbReference>
<keyword evidence="6 11" id="KW-0441">Lipid A biosynthesis</keyword>
<dbReference type="GO" id="GO:0016020">
    <property type="term" value="C:membrane"/>
    <property type="evidence" value="ECO:0007669"/>
    <property type="project" value="GOC"/>
</dbReference>
<dbReference type="RefSeq" id="WP_083561235.1">
    <property type="nucleotide sequence ID" value="NZ_AQQV01000002.1"/>
</dbReference>
<evidence type="ECO:0000256" key="3">
    <source>
        <dbReference type="ARBA" id="ARBA00012687"/>
    </source>
</evidence>
<dbReference type="EC" id="2.4.1.182" evidence="3 11"/>
<dbReference type="HAMAP" id="MF_00392">
    <property type="entry name" value="LpxB"/>
    <property type="match status" value="1"/>
</dbReference>
<comment type="pathway">
    <text evidence="11">Bacterial outer membrane biogenesis; LPS lipid A biosynthesis.</text>
</comment>
<keyword evidence="9 11" id="KW-0443">Lipid metabolism</keyword>
<keyword evidence="5 11" id="KW-0444">Lipid biosynthesis</keyword>
<evidence type="ECO:0000256" key="10">
    <source>
        <dbReference type="ARBA" id="ARBA00048975"/>
    </source>
</evidence>
<dbReference type="NCBIfam" id="TIGR00215">
    <property type="entry name" value="lpxB"/>
    <property type="match status" value="1"/>
</dbReference>
<dbReference type="Pfam" id="PF02684">
    <property type="entry name" value="LpxB"/>
    <property type="match status" value="1"/>
</dbReference>
<dbReference type="GO" id="GO:0008915">
    <property type="term" value="F:lipid-A-disaccharide synthase activity"/>
    <property type="evidence" value="ECO:0007669"/>
    <property type="project" value="UniProtKB-UniRule"/>
</dbReference>
<evidence type="ECO:0000313" key="13">
    <source>
        <dbReference type="Proteomes" id="UP000192342"/>
    </source>
</evidence>
<reference evidence="12 13" key="1">
    <citation type="submission" date="2013-04" db="EMBL/GenBank/DDBJ databases">
        <title>Oceanococcus atlanticus 22II-S10r2 Genome Sequencing.</title>
        <authorList>
            <person name="Lai Q."/>
            <person name="Li G."/>
            <person name="Shao Z."/>
        </authorList>
    </citation>
    <scope>NUCLEOTIDE SEQUENCE [LARGE SCALE GENOMIC DNA]</scope>
    <source>
        <strain evidence="12 13">22II-S10r2</strain>
    </source>
</reference>
<evidence type="ECO:0000256" key="4">
    <source>
        <dbReference type="ARBA" id="ARBA00020902"/>
    </source>
</evidence>
<dbReference type="Proteomes" id="UP000192342">
    <property type="component" value="Unassembled WGS sequence"/>
</dbReference>
<keyword evidence="8 11" id="KW-0808">Transferase</keyword>
<dbReference type="STRING" id="1317117.ATO7_08302"/>
<evidence type="ECO:0000313" key="12">
    <source>
        <dbReference type="EMBL" id="ORE87026.1"/>
    </source>
</evidence>
<evidence type="ECO:0000256" key="7">
    <source>
        <dbReference type="ARBA" id="ARBA00022676"/>
    </source>
</evidence>
<comment type="similarity">
    <text evidence="2 11">Belongs to the LpxB family.</text>
</comment>